<dbReference type="InParanoid" id="E4XFQ9"/>
<dbReference type="GO" id="GO:0008270">
    <property type="term" value="F:zinc ion binding"/>
    <property type="evidence" value="ECO:0007669"/>
    <property type="project" value="TreeGrafter"/>
</dbReference>
<dbReference type="EMBL" id="FN653046">
    <property type="protein sequence ID" value="CBY24448.1"/>
    <property type="molecule type" value="Genomic_DNA"/>
</dbReference>
<dbReference type="InterPro" id="IPR011057">
    <property type="entry name" value="Mss4-like_sf"/>
</dbReference>
<dbReference type="Pfam" id="PF04421">
    <property type="entry name" value="Mss4"/>
    <property type="match status" value="1"/>
</dbReference>
<evidence type="ECO:0000313" key="4">
    <source>
        <dbReference type="EMBL" id="CBY24448.1"/>
    </source>
</evidence>
<dbReference type="Proteomes" id="UP000001307">
    <property type="component" value="Unassembled WGS sequence"/>
</dbReference>
<dbReference type="PROSITE" id="PS51796">
    <property type="entry name" value="MSS4"/>
    <property type="match status" value="1"/>
</dbReference>
<dbReference type="AlphaFoldDB" id="E4XFQ9"/>
<name>E4XFQ9_OIKDI</name>
<proteinExistence type="predicted"/>
<accession>E4XFQ9</accession>
<dbReference type="FunFam" id="2.170.150.10:FF:000005">
    <property type="entry name" value="Guanine nucleotide exchange factor MSS4"/>
    <property type="match status" value="1"/>
</dbReference>
<keyword evidence="2" id="KW-0344">Guanine-nucleotide releasing factor</keyword>
<dbReference type="PANTHER" id="PTHR13276">
    <property type="entry name" value="GUANINE NUCLEOTIDE EXCHANGE FACTOR MSS4"/>
    <property type="match status" value="1"/>
</dbReference>
<dbReference type="Gene3D" id="2.170.150.10">
    <property type="entry name" value="Metal Binding Protein, Guanine Nucleotide Exchange Factor, Chain A"/>
    <property type="match status" value="1"/>
</dbReference>
<keyword evidence="5" id="KW-1185">Reference proteome</keyword>
<evidence type="ECO:0008006" key="6">
    <source>
        <dbReference type="Google" id="ProtNLM"/>
    </source>
</evidence>
<evidence type="ECO:0000256" key="3">
    <source>
        <dbReference type="ARBA" id="ARBA00022927"/>
    </source>
</evidence>
<dbReference type="GO" id="GO:0007264">
    <property type="term" value="P:small GTPase-mediated signal transduction"/>
    <property type="evidence" value="ECO:0007669"/>
    <property type="project" value="InterPro"/>
</dbReference>
<dbReference type="GO" id="GO:0006892">
    <property type="term" value="P:post-Golgi vesicle-mediated transport"/>
    <property type="evidence" value="ECO:0007669"/>
    <property type="project" value="TreeGrafter"/>
</dbReference>
<keyword evidence="1" id="KW-0813">Transport</keyword>
<dbReference type="GO" id="GO:0015031">
    <property type="term" value="P:protein transport"/>
    <property type="evidence" value="ECO:0007669"/>
    <property type="project" value="UniProtKB-KW"/>
</dbReference>
<keyword evidence="3" id="KW-0653">Protein transport</keyword>
<dbReference type="InterPro" id="IPR007515">
    <property type="entry name" value="Mss4"/>
</dbReference>
<dbReference type="GO" id="GO:0016020">
    <property type="term" value="C:membrane"/>
    <property type="evidence" value="ECO:0007669"/>
    <property type="project" value="TreeGrafter"/>
</dbReference>
<organism evidence="4">
    <name type="scientific">Oikopleura dioica</name>
    <name type="common">Tunicate</name>
    <dbReference type="NCBI Taxonomy" id="34765"/>
    <lineage>
        <taxon>Eukaryota</taxon>
        <taxon>Metazoa</taxon>
        <taxon>Chordata</taxon>
        <taxon>Tunicata</taxon>
        <taxon>Appendicularia</taxon>
        <taxon>Copelata</taxon>
        <taxon>Oikopleuridae</taxon>
        <taxon>Oikopleura</taxon>
    </lineage>
</organism>
<evidence type="ECO:0000256" key="1">
    <source>
        <dbReference type="ARBA" id="ARBA00022448"/>
    </source>
</evidence>
<evidence type="ECO:0000256" key="2">
    <source>
        <dbReference type="ARBA" id="ARBA00022658"/>
    </source>
</evidence>
<protein>
    <recommendedName>
        <fullName evidence="6">Mss4-like protein</fullName>
    </recommendedName>
</protein>
<dbReference type="SUPFAM" id="SSF51316">
    <property type="entry name" value="Mss4-like"/>
    <property type="match status" value="1"/>
</dbReference>
<dbReference type="InterPro" id="IPR011323">
    <property type="entry name" value="Mss4/transl-control_tumour"/>
</dbReference>
<dbReference type="OrthoDB" id="30840at2759"/>
<dbReference type="GO" id="GO:0005829">
    <property type="term" value="C:cytosol"/>
    <property type="evidence" value="ECO:0007669"/>
    <property type="project" value="TreeGrafter"/>
</dbReference>
<gene>
    <name evidence="4" type="ORF">GSOID_T00010311001</name>
</gene>
<evidence type="ECO:0000313" key="5">
    <source>
        <dbReference type="Proteomes" id="UP000001307"/>
    </source>
</evidence>
<dbReference type="GO" id="GO:0005085">
    <property type="term" value="F:guanyl-nucleotide exchange factor activity"/>
    <property type="evidence" value="ECO:0007669"/>
    <property type="project" value="UniProtKB-KW"/>
</dbReference>
<sequence>MTVEEHCKDNKLCSKIRCPMCSSLILSPDSATLHIESISLPKVRKDGGEEIIESWWLVDDMFTFDNIGFSRSASGGLKYLTCADCEIGPLGVHDPKEPKKFIIAASRVRYNDSAVFTPN</sequence>
<dbReference type="PANTHER" id="PTHR13276:SF0">
    <property type="entry name" value="GUANINE NUCLEOTIDE EXCHANGE FACTOR MSS4"/>
    <property type="match status" value="1"/>
</dbReference>
<reference evidence="4" key="1">
    <citation type="journal article" date="2010" name="Science">
        <title>Plasticity of animal genome architecture unmasked by rapid evolution of a pelagic tunicate.</title>
        <authorList>
            <person name="Denoeud F."/>
            <person name="Henriet S."/>
            <person name="Mungpakdee S."/>
            <person name="Aury J.M."/>
            <person name="Da Silva C."/>
            <person name="Brinkmann H."/>
            <person name="Mikhaleva J."/>
            <person name="Olsen L.C."/>
            <person name="Jubin C."/>
            <person name="Canestro C."/>
            <person name="Bouquet J.M."/>
            <person name="Danks G."/>
            <person name="Poulain J."/>
            <person name="Campsteijn C."/>
            <person name="Adamski M."/>
            <person name="Cross I."/>
            <person name="Yadetie F."/>
            <person name="Muffato M."/>
            <person name="Louis A."/>
            <person name="Butcher S."/>
            <person name="Tsagkogeorga G."/>
            <person name="Konrad A."/>
            <person name="Singh S."/>
            <person name="Jensen M.F."/>
            <person name="Cong E.H."/>
            <person name="Eikeseth-Otteraa H."/>
            <person name="Noel B."/>
            <person name="Anthouard V."/>
            <person name="Porcel B.M."/>
            <person name="Kachouri-Lafond R."/>
            <person name="Nishino A."/>
            <person name="Ugolini M."/>
            <person name="Chourrout P."/>
            <person name="Nishida H."/>
            <person name="Aasland R."/>
            <person name="Huzurbazar S."/>
            <person name="Westhof E."/>
            <person name="Delsuc F."/>
            <person name="Lehrach H."/>
            <person name="Reinhardt R."/>
            <person name="Weissenbach J."/>
            <person name="Roy S.W."/>
            <person name="Artiguenave F."/>
            <person name="Postlethwait J.H."/>
            <person name="Manak J.R."/>
            <person name="Thompson E.M."/>
            <person name="Jaillon O."/>
            <person name="Du Pasquier L."/>
            <person name="Boudinot P."/>
            <person name="Liberles D.A."/>
            <person name="Volff J.N."/>
            <person name="Philippe H."/>
            <person name="Lenhard B."/>
            <person name="Roest Crollius H."/>
            <person name="Wincker P."/>
            <person name="Chourrout D."/>
        </authorList>
    </citation>
    <scope>NUCLEOTIDE SEQUENCE [LARGE SCALE GENOMIC DNA]</scope>
</reference>